<feature type="domain" description="OmpR/PhoB-type" evidence="6">
    <location>
        <begin position="17"/>
        <end position="96"/>
    </location>
</feature>
<evidence type="ECO:0000313" key="8">
    <source>
        <dbReference type="EMBL" id="MDR7361572.1"/>
    </source>
</evidence>
<feature type="compositionally biased region" description="Basic and acidic residues" evidence="5">
    <location>
        <begin position="283"/>
        <end position="295"/>
    </location>
</feature>
<dbReference type="InterPro" id="IPR011990">
    <property type="entry name" value="TPR-like_helical_dom_sf"/>
</dbReference>
<dbReference type="InterPro" id="IPR005158">
    <property type="entry name" value="BTAD"/>
</dbReference>
<evidence type="ECO:0000259" key="7">
    <source>
        <dbReference type="SMART" id="SM01043"/>
    </source>
</evidence>
<dbReference type="CDD" id="cd15831">
    <property type="entry name" value="BTAD"/>
    <property type="match status" value="1"/>
</dbReference>
<dbReference type="SMART" id="SM00862">
    <property type="entry name" value="Trans_reg_C"/>
    <property type="match status" value="1"/>
</dbReference>
<dbReference type="InterPro" id="IPR001867">
    <property type="entry name" value="OmpR/PhoB-type_DNA-bd"/>
</dbReference>
<dbReference type="EMBL" id="JAVDYG010000001">
    <property type="protein sequence ID" value="MDR7361572.1"/>
    <property type="molecule type" value="Genomic_DNA"/>
</dbReference>
<comment type="caution">
    <text evidence="8">The sequence shown here is derived from an EMBL/GenBank/DDBJ whole genome shotgun (WGS) entry which is preliminary data.</text>
</comment>
<dbReference type="InterPro" id="IPR041664">
    <property type="entry name" value="AAA_16"/>
</dbReference>
<dbReference type="GO" id="GO:0003677">
    <property type="term" value="F:DNA binding"/>
    <property type="evidence" value="ECO:0007669"/>
    <property type="project" value="UniProtKB-KW"/>
</dbReference>
<keyword evidence="2" id="KW-0805">Transcription regulation</keyword>
<dbReference type="PANTHER" id="PTHR35807:SF1">
    <property type="entry name" value="TRANSCRIPTIONAL REGULATOR REDD"/>
    <property type="match status" value="1"/>
</dbReference>
<dbReference type="InterPro" id="IPR016032">
    <property type="entry name" value="Sig_transdc_resp-reg_C-effctor"/>
</dbReference>
<dbReference type="Gene3D" id="1.10.10.10">
    <property type="entry name" value="Winged helix-like DNA-binding domain superfamily/Winged helix DNA-binding domain"/>
    <property type="match status" value="1"/>
</dbReference>
<feature type="domain" description="Bacterial transcriptional activator" evidence="7">
    <location>
        <begin position="103"/>
        <end position="264"/>
    </location>
</feature>
<dbReference type="InterPro" id="IPR036388">
    <property type="entry name" value="WH-like_DNA-bd_sf"/>
</dbReference>
<evidence type="ECO:0000256" key="5">
    <source>
        <dbReference type="SAM" id="MobiDB-lite"/>
    </source>
</evidence>
<comment type="similarity">
    <text evidence="1">Belongs to the AfsR/DnrI/RedD regulatory family.</text>
</comment>
<dbReference type="Proteomes" id="UP001183648">
    <property type="component" value="Unassembled WGS sequence"/>
</dbReference>
<evidence type="ECO:0000313" key="9">
    <source>
        <dbReference type="Proteomes" id="UP001183648"/>
    </source>
</evidence>
<accession>A0ABU2BSG6</accession>
<dbReference type="SMART" id="SM01043">
    <property type="entry name" value="BTAD"/>
    <property type="match status" value="1"/>
</dbReference>
<reference evidence="8 9" key="1">
    <citation type="submission" date="2023-07" db="EMBL/GenBank/DDBJ databases">
        <title>Sequencing the genomes of 1000 actinobacteria strains.</title>
        <authorList>
            <person name="Klenk H.-P."/>
        </authorList>
    </citation>
    <scope>NUCLEOTIDE SEQUENCE [LARGE SCALE GENOMIC DNA]</scope>
    <source>
        <strain evidence="8 9">DSM 19426</strain>
    </source>
</reference>
<dbReference type="Pfam" id="PF03704">
    <property type="entry name" value="BTAD"/>
    <property type="match status" value="1"/>
</dbReference>
<dbReference type="Gene3D" id="3.40.50.300">
    <property type="entry name" value="P-loop containing nucleotide triphosphate hydrolases"/>
    <property type="match status" value="1"/>
</dbReference>
<dbReference type="PANTHER" id="PTHR35807">
    <property type="entry name" value="TRANSCRIPTIONAL REGULATOR REDD-RELATED"/>
    <property type="match status" value="1"/>
</dbReference>
<dbReference type="SUPFAM" id="SSF48452">
    <property type="entry name" value="TPR-like"/>
    <property type="match status" value="1"/>
</dbReference>
<feature type="region of interest" description="Disordered" evidence="5">
    <location>
        <begin position="272"/>
        <end position="297"/>
    </location>
</feature>
<dbReference type="InterPro" id="IPR051677">
    <property type="entry name" value="AfsR-DnrI-RedD_regulator"/>
</dbReference>
<dbReference type="Gene3D" id="1.25.40.10">
    <property type="entry name" value="Tetratricopeptide repeat domain"/>
    <property type="match status" value="1"/>
</dbReference>
<dbReference type="RefSeq" id="WP_310299708.1">
    <property type="nucleotide sequence ID" value="NZ_BAAAPS010000007.1"/>
</dbReference>
<evidence type="ECO:0000256" key="1">
    <source>
        <dbReference type="ARBA" id="ARBA00005820"/>
    </source>
</evidence>
<dbReference type="SUPFAM" id="SSF46894">
    <property type="entry name" value="C-terminal effector domain of the bipartite response regulators"/>
    <property type="match status" value="1"/>
</dbReference>
<keyword evidence="9" id="KW-1185">Reference proteome</keyword>
<protein>
    <submittedName>
        <fullName evidence="8">DNA-binding SARP family transcriptional activator</fullName>
    </submittedName>
</protein>
<evidence type="ECO:0000256" key="2">
    <source>
        <dbReference type="ARBA" id="ARBA00023015"/>
    </source>
</evidence>
<evidence type="ECO:0000256" key="3">
    <source>
        <dbReference type="ARBA" id="ARBA00023125"/>
    </source>
</evidence>
<dbReference type="SUPFAM" id="SSF52540">
    <property type="entry name" value="P-loop containing nucleoside triphosphate hydrolases"/>
    <property type="match status" value="1"/>
</dbReference>
<name>A0ABU2BSG6_9ACTN</name>
<organism evidence="8 9">
    <name type="scientific">Nocardioides marmoribigeumensis</name>
    <dbReference type="NCBI Taxonomy" id="433649"/>
    <lineage>
        <taxon>Bacteria</taxon>
        <taxon>Bacillati</taxon>
        <taxon>Actinomycetota</taxon>
        <taxon>Actinomycetes</taxon>
        <taxon>Propionibacteriales</taxon>
        <taxon>Nocardioidaceae</taxon>
        <taxon>Nocardioides</taxon>
    </lineage>
</organism>
<dbReference type="Pfam" id="PF13191">
    <property type="entry name" value="AAA_16"/>
    <property type="match status" value="1"/>
</dbReference>
<keyword evidence="3 8" id="KW-0238">DNA-binding</keyword>
<dbReference type="InterPro" id="IPR027417">
    <property type="entry name" value="P-loop_NTPase"/>
</dbReference>
<gene>
    <name evidence="8" type="ORF">J2S63_001125</name>
</gene>
<evidence type="ECO:0000256" key="4">
    <source>
        <dbReference type="ARBA" id="ARBA00023163"/>
    </source>
</evidence>
<keyword evidence="4" id="KW-0804">Transcription</keyword>
<evidence type="ECO:0000259" key="6">
    <source>
        <dbReference type="SMART" id="SM00862"/>
    </source>
</evidence>
<sequence>MVRVRVLGTTGVTGDDGQPVDIPARKRRAILAALVLRREGASADGLLDLVWGESSQRAGHGSLHSYVSGLRRALEPGLGPRQRPTTLLTTDQGYRLALPPEAVDALVFADVVRSRHRVLGPLAGQLTGGDQAGWPSRAEVSAHVEALEQALASWSGEPYADLPDHPDVLAERAALEELRLTAEEDRVLGLLALGDHATVVAATEQATARHPLRERLWALHALALTRAGRQGDALAALRQARTHLADELGLDPGQELRDLEQAVLQQDPALHRWLRGSPSPPRPADRAAERLDRTRPVPRARVPWETVGRAAEERALTGLLEQAAGGDLALGTLVGEPGIGKSRLVEQVVAEARAMGFAVGVGRCSQDDGAPPLWPWRAVLRAIAEQRAEEPPRVSLDTDAEDPERAAFDAWESLATVVRRWAAEQPVLVVLEDLHWADRATLRALAHLVATQDDGVALAVLATRRPFPPPEGTSGDVEELLTRRHATRLDLGGLTREESRALVAHVADQPVPDAQVDNWHERSGGNPFFLVELARTRAGELVPSTLRELLLRRLHPLPDGTADLLRQAAVAGREFSLEVVAAAAGADPDAVDRALDDARALGLVRDREVGRLAFDHALTRDALVGALPPVRRARLHARVAHALETDADLALVVPEQERVSELASHWLAAGPTHAARAWRAAVAAAELARRAFSHEEAMTLMGQAVEAHRRDPAGTRVERFDLLMSRARDAQRLGDWKVVIEAASEAVSLARLDRDLPRLARAAAALSHLTLWSVRQWHEVDEDVVEDLRWALAEVGDADSADRCRLLGALAIELYYLPGAIAERQALAHATVDLAERLGDPALRWWALRAAYIALWFPSTVEDRLRWAHGSLAAAREWGDADAEALSTAAVAGTALELGDLETFGTYRDLAWAQARRRRLSYVIIAMSFIDLCVAVISGDARSAAVAIEELRRLRSWVEVPGQDMHEFGTGLIAGFWSGEVDEGVLQMALAAAAMPGGDIMRGSLLHLLARLERPELPGFLAEIDGYAPEPATWSSPADDAADAELAAALGDLDRARRAREALRPLEGRMVVAGISLMYGPVDGYLALLEALLGETERAAGLADRALAVASAQGWDLYVAWLEGYRQRLGF</sequence>
<proteinExistence type="inferred from homology"/>